<dbReference type="RefSeq" id="WP_210790690.1">
    <property type="nucleotide sequence ID" value="NZ_JAGPXB010000010.1"/>
</dbReference>
<evidence type="ECO:0000256" key="1">
    <source>
        <dbReference type="SAM" id="MobiDB-lite"/>
    </source>
</evidence>
<dbReference type="EMBL" id="JAGPXB010000010">
    <property type="protein sequence ID" value="MBQ0909239.1"/>
    <property type="molecule type" value="Genomic_DNA"/>
</dbReference>
<proteinExistence type="predicted"/>
<feature type="domain" description="GEVED" evidence="3">
    <location>
        <begin position="300"/>
        <end position="382"/>
    </location>
</feature>
<evidence type="ECO:0000259" key="3">
    <source>
        <dbReference type="Pfam" id="PF20009"/>
    </source>
</evidence>
<accession>A0ABS5D5D0</accession>
<feature type="compositionally biased region" description="Low complexity" evidence="1">
    <location>
        <begin position="156"/>
        <end position="171"/>
    </location>
</feature>
<gene>
    <name evidence="5" type="ORF">KBJ98_11045</name>
</gene>
<feature type="compositionally biased region" description="Gly residues" evidence="1">
    <location>
        <begin position="172"/>
        <end position="219"/>
    </location>
</feature>
<comment type="caution">
    <text evidence="5">The sequence shown here is derived from an EMBL/GenBank/DDBJ whole genome shotgun (WGS) entry which is preliminary data.</text>
</comment>
<dbReference type="NCBIfam" id="NF033708">
    <property type="entry name" value="T9SS_Cterm_ChiA"/>
    <property type="match status" value="1"/>
</dbReference>
<feature type="domain" description="Glycine-rich" evidence="4">
    <location>
        <begin position="34"/>
        <end position="228"/>
    </location>
</feature>
<evidence type="ECO:0000256" key="2">
    <source>
        <dbReference type="SAM" id="SignalP"/>
    </source>
</evidence>
<feature type="chain" id="PRO_5046425511" evidence="2">
    <location>
        <begin position="27"/>
        <end position="1139"/>
    </location>
</feature>
<feature type="region of interest" description="Disordered" evidence="1">
    <location>
        <begin position="114"/>
        <end position="219"/>
    </location>
</feature>
<organism evidence="5 6">
    <name type="scientific">Flavobacterium erciyesense</name>
    <dbReference type="NCBI Taxonomy" id="2825842"/>
    <lineage>
        <taxon>Bacteria</taxon>
        <taxon>Pseudomonadati</taxon>
        <taxon>Bacteroidota</taxon>
        <taxon>Flavobacteriia</taxon>
        <taxon>Flavobacteriales</taxon>
        <taxon>Flavobacteriaceae</taxon>
        <taxon>Flavobacterium</taxon>
    </lineage>
</organism>
<name>A0ABS5D5D0_9FLAO</name>
<dbReference type="Pfam" id="PF20009">
    <property type="entry name" value="GEVED"/>
    <property type="match status" value="1"/>
</dbReference>
<dbReference type="Proteomes" id="UP000679008">
    <property type="component" value="Unassembled WGS sequence"/>
</dbReference>
<evidence type="ECO:0000259" key="4">
    <source>
        <dbReference type="Pfam" id="PF21722"/>
    </source>
</evidence>
<feature type="signal peptide" evidence="2">
    <location>
        <begin position="1"/>
        <end position="26"/>
    </location>
</feature>
<dbReference type="Pfam" id="PF21722">
    <property type="entry name" value="Gly_rich_2"/>
    <property type="match status" value="1"/>
</dbReference>
<evidence type="ECO:0000313" key="5">
    <source>
        <dbReference type="EMBL" id="MBQ0909239.1"/>
    </source>
</evidence>
<dbReference type="InterPro" id="IPR049304">
    <property type="entry name" value="Gly_rich_dom"/>
</dbReference>
<keyword evidence="2" id="KW-0732">Signal</keyword>
<reference evidence="5 6" key="1">
    <citation type="submission" date="2021-04" db="EMBL/GenBank/DDBJ databases">
        <title>Description of novel Flavobacterium sp. F-328.</title>
        <authorList>
            <person name="Saticioglu I.B."/>
        </authorList>
    </citation>
    <scope>NUCLEOTIDE SEQUENCE [LARGE SCALE GENOMIC DNA]</scope>
    <source>
        <strain evidence="5 6">F-328</strain>
    </source>
</reference>
<sequence length="1139" mass="117421">MIKKYFNTTTCYFLALFLFFSLFSFGQTTQTYTNSGTFTVPCGVTSITVQVWGAGGGGDRNFRQAGGGGAFAQSTLNVSEGNSFAVTIGQGGAAGANGGDSSFGTLVIARGGNSGNGGTNAGRGGQGSLSVGDITFSGGNGGSSANNGGAGGGASAGSTNNGANGNNNSTGTGVGGGVGTNGGGSGGNGGGTGDNGGTGTAPGGGGGERGRDGGSSGGGGNGRVIIIYTSASSAYCTPSFNNGVEPITNVTFAGINNTTSNALGGPSLEVFCNTGSVVQGSAINAISVKGNTAGNYTDFYKVYIDWDQNGVFGNNTNEITNLGTITNSTGIDATILTGNITVPATAVIGTTRMRVIKVFNNNASDPCFSGLFYGQAEDYNVTVIAPCPVYALTSVAAVSTACTTNKTSLVTLSGTAASLPIGSYTVTYSLSINGNSPSYTAPMTVTTAGNGQFTADLGIMVANNATTIRINSLASGSCNGTLIANNISNTVEMYEPITLTLGTVTPPTCAVPTGSVVLAGLPSSGPLTITPNPVTPGITVTRSGATATISGLAQGNSYTFTVSGGPCSPVISASVPITSLETTTYNGTTWSSGFGINKIGTITAGNASPISLNTDTELCSCTISPNTNVIVNPGVTLKLQNELNVSTSGSVTFSNNASLVQVNDAAVNSGVINYKRQTTVVRRASDYTYWSSPVAAQNLLALSPNTNLARFWSFIPGATWYVEPSPSTTTMDIGKGYIIRAPETNYPAYPIFSSVFEATFTGAPNNGEKTIAVGGPNTFNLIGNPYPSAIDAVKFLNVNSSVLGGTIYFWTHNTAIRNKVGAANEGSGDLVFIQDDYASFNRTGGVGTAPAISEPAPKRIPNGFIAAGQSFFTTSTATAGTLITFNNDMRIGASYLNNSQFFRTKASEKNNVATDRSRIWLNLTNKQNAFKQTLVGYIDGATNDFDTAFDGLSFNANAIINFYSVNNAANYVIQGRALPFEQNDLVPLGYSSTVEGEFAISIDNLDGLFTTQNVFLEDKNTNTIHNLKTSPYSFQTTIGTFNDRFVLRYTDKTLGVEDVIADGNKVLVTLKNKQLKVTAGKEDIKSVTIYSILGKQIYFKKDITSKELVIDNLPSSDQVLIVKTVLEDGTLHTTKTIFK</sequence>
<feature type="compositionally biased region" description="Gly residues" evidence="1">
    <location>
        <begin position="138"/>
        <end position="155"/>
    </location>
</feature>
<feature type="compositionally biased region" description="Gly residues" evidence="1">
    <location>
        <begin position="114"/>
        <end position="127"/>
    </location>
</feature>
<keyword evidence="6" id="KW-1185">Reference proteome</keyword>
<evidence type="ECO:0000313" key="6">
    <source>
        <dbReference type="Proteomes" id="UP000679008"/>
    </source>
</evidence>
<protein>
    <submittedName>
        <fullName evidence="5">T9SS sorting signal type C domain-containing protein</fullName>
    </submittedName>
</protein>
<dbReference type="InterPro" id="IPR045474">
    <property type="entry name" value="GEVED"/>
</dbReference>